<dbReference type="PANTHER" id="PTHR11960">
    <property type="entry name" value="EUKARYOTIC TRANSLATION INITIATION FACTOR 4E RELATED"/>
    <property type="match status" value="1"/>
</dbReference>
<dbReference type="FunFam" id="3.30.760.10:FF:000002">
    <property type="entry name" value="Eukaryotic translation initiation factor 4E"/>
    <property type="match status" value="1"/>
</dbReference>
<comment type="similarity">
    <text evidence="1">Belongs to the eukaryotic initiation factor 4E family.</text>
</comment>
<keyword evidence="3" id="KW-1185">Reference proteome</keyword>
<keyword evidence="1" id="KW-0396">Initiation factor</keyword>
<dbReference type="InterPro" id="IPR019770">
    <property type="entry name" value="TIF_eIF_4E_CS"/>
</dbReference>
<dbReference type="PROSITE" id="PS00813">
    <property type="entry name" value="IF4E"/>
    <property type="match status" value="1"/>
</dbReference>
<proteinExistence type="inferred from homology"/>
<dbReference type="Proteomes" id="UP000694546">
    <property type="component" value="Chromosome 10"/>
</dbReference>
<protein>
    <submittedName>
        <fullName evidence="2">Eukaryotic translation initiation factor 4ea</fullName>
    </submittedName>
</protein>
<keyword evidence="1" id="KW-0694">RNA-binding</keyword>
<dbReference type="InterPro" id="IPR001040">
    <property type="entry name" value="TIF_eIF_4E"/>
</dbReference>
<sequence>MCIDKYLKGSDWAVRIRSSHAGGNMATGVMVSAPISSNSKVETCEKTIESIVNALQYIKHPLQNRWALWFFKNDKSKTWQANLRLISKVDTVEDFWALYNHIQLSSNLVSGCDYSLFKDGIEPMWEDKLNRRGGRWLITLSKQQRRADLDRFWLETVLCLVGETFDEHSDDVCGAVINVRAKGDKIAIWTRDYENKEAITHIGRVYKERLGVPQKVIIGYQSHADTATKSGSSMKNKFVA</sequence>
<dbReference type="Ensembl" id="ENSGMOT00000024732.1">
    <property type="protein sequence ID" value="ENSGMOP00000062333.1"/>
    <property type="gene ID" value="ENSGMOG00000012412.2"/>
</dbReference>
<dbReference type="OMA" id="VKPRICL"/>
<reference evidence="2" key="1">
    <citation type="submission" date="2025-08" db="UniProtKB">
        <authorList>
            <consortium name="Ensembl"/>
        </authorList>
    </citation>
    <scope>IDENTIFICATION</scope>
</reference>
<dbReference type="GO" id="GO:0016281">
    <property type="term" value="C:eukaryotic translation initiation factor 4F complex"/>
    <property type="evidence" value="ECO:0007669"/>
    <property type="project" value="TreeGrafter"/>
</dbReference>
<dbReference type="GO" id="GO:0003743">
    <property type="term" value="F:translation initiation factor activity"/>
    <property type="evidence" value="ECO:0007669"/>
    <property type="project" value="UniProtKB-KW"/>
</dbReference>
<dbReference type="AlphaFoldDB" id="A0A8C5CL46"/>
<name>A0A8C5CL46_GADMO</name>
<organism evidence="2 3">
    <name type="scientific">Gadus morhua</name>
    <name type="common">Atlantic cod</name>
    <dbReference type="NCBI Taxonomy" id="8049"/>
    <lineage>
        <taxon>Eukaryota</taxon>
        <taxon>Metazoa</taxon>
        <taxon>Chordata</taxon>
        <taxon>Craniata</taxon>
        <taxon>Vertebrata</taxon>
        <taxon>Euteleostomi</taxon>
        <taxon>Actinopterygii</taxon>
        <taxon>Neopterygii</taxon>
        <taxon>Teleostei</taxon>
        <taxon>Neoteleostei</taxon>
        <taxon>Acanthomorphata</taxon>
        <taxon>Zeiogadaria</taxon>
        <taxon>Gadariae</taxon>
        <taxon>Gadiformes</taxon>
        <taxon>Gadoidei</taxon>
        <taxon>Gadidae</taxon>
        <taxon>Gadus</taxon>
    </lineage>
</organism>
<keyword evidence="1" id="KW-0648">Protein biosynthesis</keyword>
<reference evidence="2" key="2">
    <citation type="submission" date="2025-09" db="UniProtKB">
        <authorList>
            <consortium name="Ensembl"/>
        </authorList>
    </citation>
    <scope>IDENTIFICATION</scope>
</reference>
<dbReference type="PANTHER" id="PTHR11960:SF74">
    <property type="entry name" value="EUKARYOTIC TRANSLATION INITIATION FACTOR 4E-RELATED"/>
    <property type="match status" value="1"/>
</dbReference>
<dbReference type="Gene3D" id="3.30.760.10">
    <property type="entry name" value="RNA Cap, Translation Initiation Factor Eif4e"/>
    <property type="match status" value="1"/>
</dbReference>
<evidence type="ECO:0000313" key="3">
    <source>
        <dbReference type="Proteomes" id="UP000694546"/>
    </source>
</evidence>
<dbReference type="Pfam" id="PF01652">
    <property type="entry name" value="IF4E"/>
    <property type="match status" value="1"/>
</dbReference>
<dbReference type="SUPFAM" id="SSF55418">
    <property type="entry name" value="eIF4e-like"/>
    <property type="match status" value="1"/>
</dbReference>
<dbReference type="GO" id="GO:0000340">
    <property type="term" value="F:RNA 7-methylguanosine cap binding"/>
    <property type="evidence" value="ECO:0007669"/>
    <property type="project" value="TreeGrafter"/>
</dbReference>
<dbReference type="GeneTree" id="ENSGT00940000154194"/>
<dbReference type="InterPro" id="IPR023398">
    <property type="entry name" value="TIF_eIF4e-like"/>
</dbReference>
<accession>A0A8C5CL46</accession>
<evidence type="ECO:0000313" key="2">
    <source>
        <dbReference type="Ensembl" id="ENSGMOP00000062333.1"/>
    </source>
</evidence>
<evidence type="ECO:0000256" key="1">
    <source>
        <dbReference type="RuleBase" id="RU004374"/>
    </source>
</evidence>